<evidence type="ECO:0000256" key="1">
    <source>
        <dbReference type="ARBA" id="ARBA00004571"/>
    </source>
</evidence>
<dbReference type="GO" id="GO:0015344">
    <property type="term" value="F:siderophore uptake transmembrane transporter activity"/>
    <property type="evidence" value="ECO:0007669"/>
    <property type="project" value="TreeGrafter"/>
</dbReference>
<keyword evidence="3 12" id="KW-1134">Transmembrane beta strand</keyword>
<comment type="subcellular location">
    <subcellularLocation>
        <location evidence="1 12">Cell outer membrane</location>
        <topology evidence="1 12">Multi-pass membrane protein</topology>
    </subcellularLocation>
</comment>
<keyword evidence="2 12" id="KW-0813">Transport</keyword>
<protein>
    <submittedName>
        <fullName evidence="15">TonB-linked SusC/RagA family outer membrane protein</fullName>
    </submittedName>
</protein>
<dbReference type="InterPro" id="IPR039426">
    <property type="entry name" value="TonB-dep_rcpt-like"/>
</dbReference>
<dbReference type="AlphaFoldDB" id="A0A2H9VW34"/>
<dbReference type="EMBL" id="PGFJ01000001">
    <property type="protein sequence ID" value="PJJ85021.1"/>
    <property type="molecule type" value="Genomic_DNA"/>
</dbReference>
<evidence type="ECO:0000256" key="10">
    <source>
        <dbReference type="ARBA" id="ARBA00023170"/>
    </source>
</evidence>
<dbReference type="Gene3D" id="2.40.170.20">
    <property type="entry name" value="TonB-dependent receptor, beta-barrel domain"/>
    <property type="match status" value="1"/>
</dbReference>
<dbReference type="SUPFAM" id="SSF56935">
    <property type="entry name" value="Porins"/>
    <property type="match status" value="1"/>
</dbReference>
<evidence type="ECO:0000256" key="8">
    <source>
        <dbReference type="ARBA" id="ARBA00023077"/>
    </source>
</evidence>
<reference evidence="15 16" key="1">
    <citation type="submission" date="2017-11" db="EMBL/GenBank/DDBJ databases">
        <title>Genomic Encyclopedia of Archaeal and Bacterial Type Strains, Phase II (KMG-II): From Individual Species to Whole Genera.</title>
        <authorList>
            <person name="Goeker M."/>
        </authorList>
    </citation>
    <scope>NUCLEOTIDE SEQUENCE [LARGE SCALE GENOMIC DNA]</scope>
    <source>
        <strain evidence="15 16">DSM 28175</strain>
    </source>
</reference>
<dbReference type="InterPro" id="IPR023996">
    <property type="entry name" value="TonB-dep_OMP_SusC/RagA"/>
</dbReference>
<evidence type="ECO:0000256" key="2">
    <source>
        <dbReference type="ARBA" id="ARBA00022448"/>
    </source>
</evidence>
<dbReference type="Gene3D" id="2.170.130.10">
    <property type="entry name" value="TonB-dependent receptor, plug domain"/>
    <property type="match status" value="1"/>
</dbReference>
<comment type="similarity">
    <text evidence="12 13">Belongs to the TonB-dependent receptor family.</text>
</comment>
<dbReference type="InterPro" id="IPR036942">
    <property type="entry name" value="Beta-barrel_TonB_sf"/>
</dbReference>
<evidence type="ECO:0000256" key="4">
    <source>
        <dbReference type="ARBA" id="ARBA00022496"/>
    </source>
</evidence>
<evidence type="ECO:0000313" key="16">
    <source>
        <dbReference type="Proteomes" id="UP000242687"/>
    </source>
</evidence>
<evidence type="ECO:0000256" key="13">
    <source>
        <dbReference type="RuleBase" id="RU003357"/>
    </source>
</evidence>
<gene>
    <name evidence="15" type="ORF">CLV57_2044</name>
</gene>
<dbReference type="GO" id="GO:0009279">
    <property type="term" value="C:cell outer membrane"/>
    <property type="evidence" value="ECO:0007669"/>
    <property type="project" value="UniProtKB-SubCell"/>
</dbReference>
<keyword evidence="6" id="KW-0732">Signal</keyword>
<dbReference type="Pfam" id="PF00593">
    <property type="entry name" value="TonB_dep_Rec_b-barrel"/>
    <property type="match status" value="1"/>
</dbReference>
<dbReference type="PANTHER" id="PTHR30069">
    <property type="entry name" value="TONB-DEPENDENT OUTER MEMBRANE RECEPTOR"/>
    <property type="match status" value="1"/>
</dbReference>
<comment type="caution">
    <text evidence="15">The sequence shown here is derived from an EMBL/GenBank/DDBJ whole genome shotgun (WGS) entry which is preliminary data.</text>
</comment>
<keyword evidence="5 12" id="KW-0812">Transmembrane</keyword>
<proteinExistence type="inferred from homology"/>
<evidence type="ECO:0000256" key="11">
    <source>
        <dbReference type="ARBA" id="ARBA00023237"/>
    </source>
</evidence>
<dbReference type="OrthoDB" id="9768177at2"/>
<dbReference type="InterPro" id="IPR037066">
    <property type="entry name" value="Plug_dom_sf"/>
</dbReference>
<sequence length="1167" mass="130993">MYKNYTTKPWLLNPLYAKILLIMRLTTVILIATFLQVSASTFAQRITMDRHDVSLESVLKEIRKQTGYSFIYDTRSVNDVQHISISVKDADLPEVLKKALNGLELAYEIDGKIVSLIRMKSLLPFEPVKLTFHVTGTVRYKGVPMGNVTVRVKGSTLGSLSNEDGTYAIDAPDSDVILVFSFIGFKTQEIAVKGRSNIDVAMEEVISNLNEVELVSTGYQRIKPEQSTGSIATINEKQFNSRINTTDFITGLQNKLPGLLVNNDIKYEEEPLFQIRGISTFNGVRKPLIVVDGYPTELDLSSINPNEIESVTILKDAAAATIYGARSSNGVIVIERKKARAGRSVVNFRSTISVKPKENYERYRWDKNGYEAIVANAKVESDFQGPILWDFLADPYLGPYFNYPEPVNIMAQGNAGVITDAEVKQKLQTLGAYNNAKDYSRLFLRTAVTQTYNVDLSGGNDNALYYLSANYIGGTSSQIKNDNNRFQLTGRTTFNMSRKLSVDVGLSYQESRNNAAPIPDIASLYPYERLQDANGNPAPVFNKSLMNPYYNQTIMAAGLFDNLYYPLQEVNEVSDKTRVINNRITADLRYKITDALNIQIGGVYERAKSEDNYLATEKSAVVRQFMNYYAEDNFAGGFKLNFPEGSLLKNTIADTRSYTVRAQVNYDKLLAKDHAINVIAGGELRDIVNQSNSSAILGYDDQTLLHQSVDYKYLENFTNYGMSMFAPFNPYTSYQDLFKLTYADNRFVSVYSNLIYTFKNRYSFSGSLRVDQSNLFGTDPKYQYKPLWSAGAAWNIEREKWMQGFNWLNTLKLRAAYGFNGNVAKNSLPQVIAQTSFNFFNQNNTIPALALLSQANSGLRWEKTNNINIGLDFSIFRNISGSFEYYRKKSTDLLANSQIDPSKGGSFAVVNQASVRNDGLEFNLNGTWINRKKFSWNTGLVMAYNANKVLQYYNPDPALRSRIIGRPLGAIFNYHHAGIDADGEMLITDKNGVTQKFTPTLFTDNLSYAGSRIPTFNMGISNRVDMGRVYVYAMINYFGGMRTELPVPDPTAVRPLEGVNNYWKTPGDEANPDVLPKLRYLYSSWLGRSDQYTVNAAYFTLGDVTAAYSFKGTSWAKKAGLGNVELKVQGSNLYTVALNKQNYSLATGSYAKSYLTPTYTFLVNVSF</sequence>
<evidence type="ECO:0000313" key="15">
    <source>
        <dbReference type="EMBL" id="PJJ85021.1"/>
    </source>
</evidence>
<dbReference type="Gene3D" id="2.60.40.1120">
    <property type="entry name" value="Carboxypeptidase-like, regulatory domain"/>
    <property type="match status" value="1"/>
</dbReference>
<accession>A0A2H9VW34</accession>
<evidence type="ECO:0000259" key="14">
    <source>
        <dbReference type="SMART" id="SM00965"/>
    </source>
</evidence>
<name>A0A2H9VW34_9SPHI</name>
<dbReference type="Pfam" id="PF13715">
    <property type="entry name" value="CarbopepD_reg_2"/>
    <property type="match status" value="1"/>
</dbReference>
<dbReference type="Proteomes" id="UP000242687">
    <property type="component" value="Unassembled WGS sequence"/>
</dbReference>
<dbReference type="InterPro" id="IPR023997">
    <property type="entry name" value="TonB-dep_OMP_SusC/RagA_CS"/>
</dbReference>
<keyword evidence="10" id="KW-0675">Receptor</keyword>
<keyword evidence="9 12" id="KW-0472">Membrane</keyword>
<feature type="domain" description="Secretin/TonB short N-terminal" evidence="14">
    <location>
        <begin position="68"/>
        <end position="119"/>
    </location>
</feature>
<evidence type="ECO:0000256" key="5">
    <source>
        <dbReference type="ARBA" id="ARBA00022692"/>
    </source>
</evidence>
<keyword evidence="4" id="KW-0406">Ion transport</keyword>
<keyword evidence="16" id="KW-1185">Reference proteome</keyword>
<keyword evidence="11 12" id="KW-0998">Cell outer membrane</keyword>
<evidence type="ECO:0000256" key="3">
    <source>
        <dbReference type="ARBA" id="ARBA00022452"/>
    </source>
</evidence>
<organism evidence="15 16">
    <name type="scientific">Mucilaginibacter auburnensis</name>
    <dbReference type="NCBI Taxonomy" id="1457233"/>
    <lineage>
        <taxon>Bacteria</taxon>
        <taxon>Pseudomonadati</taxon>
        <taxon>Bacteroidota</taxon>
        <taxon>Sphingobacteriia</taxon>
        <taxon>Sphingobacteriales</taxon>
        <taxon>Sphingobacteriaceae</taxon>
        <taxon>Mucilaginibacter</taxon>
    </lineage>
</organism>
<dbReference type="SMART" id="SM00965">
    <property type="entry name" value="STN"/>
    <property type="match status" value="1"/>
</dbReference>
<dbReference type="InterPro" id="IPR008969">
    <property type="entry name" value="CarboxyPept-like_regulatory"/>
</dbReference>
<dbReference type="NCBIfam" id="TIGR04056">
    <property type="entry name" value="OMP_RagA_SusC"/>
    <property type="match status" value="1"/>
</dbReference>
<dbReference type="InterPro" id="IPR012910">
    <property type="entry name" value="Plug_dom"/>
</dbReference>
<dbReference type="InterPro" id="IPR000531">
    <property type="entry name" value="Beta-barrel_TonB"/>
</dbReference>
<dbReference type="InterPro" id="IPR011662">
    <property type="entry name" value="Secretin/TonB_short_N"/>
</dbReference>
<evidence type="ECO:0000256" key="12">
    <source>
        <dbReference type="PROSITE-ProRule" id="PRU01360"/>
    </source>
</evidence>
<dbReference type="GO" id="GO:0044718">
    <property type="term" value="P:siderophore transmembrane transport"/>
    <property type="evidence" value="ECO:0007669"/>
    <property type="project" value="TreeGrafter"/>
</dbReference>
<dbReference type="NCBIfam" id="TIGR04057">
    <property type="entry name" value="SusC_RagA_signa"/>
    <property type="match status" value="1"/>
</dbReference>
<evidence type="ECO:0000256" key="7">
    <source>
        <dbReference type="ARBA" id="ARBA00023004"/>
    </source>
</evidence>
<dbReference type="SUPFAM" id="SSF49464">
    <property type="entry name" value="Carboxypeptidase regulatory domain-like"/>
    <property type="match status" value="1"/>
</dbReference>
<evidence type="ECO:0000256" key="6">
    <source>
        <dbReference type="ARBA" id="ARBA00022729"/>
    </source>
</evidence>
<keyword evidence="7" id="KW-0408">Iron</keyword>
<dbReference type="PROSITE" id="PS52016">
    <property type="entry name" value="TONB_DEPENDENT_REC_3"/>
    <property type="match status" value="1"/>
</dbReference>
<evidence type="ECO:0000256" key="9">
    <source>
        <dbReference type="ARBA" id="ARBA00023136"/>
    </source>
</evidence>
<keyword evidence="4" id="KW-0410">Iron transport</keyword>
<keyword evidence="8 13" id="KW-0798">TonB box</keyword>
<dbReference type="RefSeq" id="WP_100341174.1">
    <property type="nucleotide sequence ID" value="NZ_PGFJ01000001.1"/>
</dbReference>
<dbReference type="Pfam" id="PF07660">
    <property type="entry name" value="STN"/>
    <property type="match status" value="1"/>
</dbReference>
<dbReference type="PANTHER" id="PTHR30069:SF29">
    <property type="entry name" value="HEMOGLOBIN AND HEMOGLOBIN-HAPTOGLOBIN-BINDING PROTEIN 1-RELATED"/>
    <property type="match status" value="1"/>
</dbReference>
<dbReference type="Pfam" id="PF07715">
    <property type="entry name" value="Plug"/>
    <property type="match status" value="1"/>
</dbReference>